<organism evidence="1 2">
    <name type="scientific">Acinetobacter johnsonii</name>
    <dbReference type="NCBI Taxonomy" id="40214"/>
    <lineage>
        <taxon>Bacteria</taxon>
        <taxon>Pseudomonadati</taxon>
        <taxon>Pseudomonadota</taxon>
        <taxon>Gammaproteobacteria</taxon>
        <taxon>Moraxellales</taxon>
        <taxon>Moraxellaceae</taxon>
        <taxon>Acinetobacter</taxon>
    </lineage>
</organism>
<evidence type="ECO:0000313" key="2">
    <source>
        <dbReference type="Proteomes" id="UP000276980"/>
    </source>
</evidence>
<accession>A0A3Q8XHK1</accession>
<dbReference type="AlphaFoldDB" id="A0A3Q8XHK1"/>
<dbReference type="EMBL" id="CP022298">
    <property type="protein sequence ID" value="AZN65574.1"/>
    <property type="molecule type" value="Genomic_DNA"/>
</dbReference>
<dbReference type="RefSeq" id="WP_126038764.1">
    <property type="nucleotide sequence ID" value="NZ_CP022298.1"/>
</dbReference>
<name>A0A3Q8XHK1_ACIJO</name>
<sequence>MVSEGASDSSQDLAYTSIDKNQKNNVLLFDVINGEIQVINLKRKAFNISDCDEYSSDTNAEKILVLWI</sequence>
<reference evidence="1 2" key="1">
    <citation type="submission" date="2017-06" db="EMBL/GenBank/DDBJ databases">
        <title>Complete Genome Sequence of the Carbazole-Degrading Bacterium Acinetobacter johnsonii IC001.</title>
        <authorList>
            <person name="Vejarano F."/>
            <person name="Suzuki-Minakuchi C."/>
            <person name="Ohtsubo Y."/>
            <person name="Tsuda M."/>
            <person name="Okada K."/>
            <person name="Nojiri H."/>
        </authorList>
    </citation>
    <scope>NUCLEOTIDE SEQUENCE [LARGE SCALE GENOMIC DNA]</scope>
    <source>
        <strain evidence="1 2">IC001</strain>
    </source>
</reference>
<dbReference type="Proteomes" id="UP000276980">
    <property type="component" value="Chromosome"/>
</dbReference>
<proteinExistence type="predicted"/>
<evidence type="ECO:0000313" key="1">
    <source>
        <dbReference type="EMBL" id="AZN65574.1"/>
    </source>
</evidence>
<gene>
    <name evidence="1" type="ORF">CFH90_16690</name>
</gene>
<protein>
    <submittedName>
        <fullName evidence="1">Uncharacterized protein</fullName>
    </submittedName>
</protein>